<evidence type="ECO:0000256" key="1">
    <source>
        <dbReference type="SAM" id="Phobius"/>
    </source>
</evidence>
<sequence precursor="true">MSSLPLPALLIGLATGAAIACLGPINTLLQGRAGPWSTLVIVHLLGLAVALLGWLLSGRTPLPTDSAALRAALLVLLVAVVAALVVLGRGALMLGVPALGLVGGLVGLLVVLGTLSAIQGLGVLGGITTILLAELTSAAVIDAFGLLGRPAVHLSGVRLLGLAVVAAGVLMVVRRNA</sequence>
<feature type="transmembrane region" description="Helical" evidence="1">
    <location>
        <begin position="36"/>
        <end position="56"/>
    </location>
</feature>
<dbReference type="EMBL" id="CP002454">
    <property type="protein sequence ID" value="ADV67127.1"/>
    <property type="molecule type" value="Genomic_DNA"/>
</dbReference>
<evidence type="ECO:0008006" key="4">
    <source>
        <dbReference type="Google" id="ProtNLM"/>
    </source>
</evidence>
<dbReference type="eggNOG" id="COG3238">
    <property type="taxonomic scope" value="Bacteria"/>
</dbReference>
<protein>
    <recommendedName>
        <fullName evidence="4">Transporter family-2 protein</fullName>
    </recommendedName>
</protein>
<keyword evidence="1" id="KW-0472">Membrane</keyword>
<reference evidence="3" key="2">
    <citation type="submission" date="2011-01" db="EMBL/GenBank/DDBJ databases">
        <title>The complete genome of Deinococcus maricopensis DSM 21211.</title>
        <authorList>
            <consortium name="US DOE Joint Genome Institute (JGI-PGF)"/>
            <person name="Lucas S."/>
            <person name="Copeland A."/>
            <person name="Lapidus A."/>
            <person name="Goodwin L."/>
            <person name="Pitluck S."/>
            <person name="Kyrpides N."/>
            <person name="Mavromatis K."/>
            <person name="Pagani I."/>
            <person name="Ivanova N."/>
            <person name="Ovchinnikova G."/>
            <person name="Zeytun A."/>
            <person name="Detter J.C."/>
            <person name="Han C."/>
            <person name="Land M."/>
            <person name="Hauser L."/>
            <person name="Markowitz V."/>
            <person name="Cheng J.-F."/>
            <person name="Hugenholtz P."/>
            <person name="Woyke T."/>
            <person name="Wu D."/>
            <person name="Pukall R."/>
            <person name="Gehrich-Schroeter G."/>
            <person name="Brambilla E."/>
            <person name="Klenk H.-P."/>
            <person name="Eisen J.A."/>
        </authorList>
    </citation>
    <scope>NUCLEOTIDE SEQUENCE [LARGE SCALE GENOMIC DNA]</scope>
    <source>
        <strain evidence="3">DSM 21211 / LMG 22137 / NRRL B-23946 / LB-34</strain>
    </source>
</reference>
<feature type="transmembrane region" description="Helical" evidence="1">
    <location>
        <begin position="152"/>
        <end position="173"/>
    </location>
</feature>
<gene>
    <name evidence="2" type="ordered locus">Deima_1478</name>
</gene>
<accession>E8U7T8</accession>
<dbReference type="KEGG" id="dmr:Deima_1478"/>
<keyword evidence="3" id="KW-1185">Reference proteome</keyword>
<feature type="transmembrane region" description="Helical" evidence="1">
    <location>
        <begin position="122"/>
        <end position="146"/>
    </location>
</feature>
<keyword evidence="1" id="KW-1133">Transmembrane helix</keyword>
<evidence type="ECO:0000313" key="3">
    <source>
        <dbReference type="Proteomes" id="UP000008635"/>
    </source>
</evidence>
<organism evidence="2 3">
    <name type="scientific">Deinococcus maricopensis (strain DSM 21211 / LMG 22137 / NRRL B-23946 / LB-34)</name>
    <dbReference type="NCBI Taxonomy" id="709986"/>
    <lineage>
        <taxon>Bacteria</taxon>
        <taxon>Thermotogati</taxon>
        <taxon>Deinococcota</taxon>
        <taxon>Deinococci</taxon>
        <taxon>Deinococcales</taxon>
        <taxon>Deinococcaceae</taxon>
        <taxon>Deinococcus</taxon>
    </lineage>
</organism>
<dbReference type="AlphaFoldDB" id="E8U7T8"/>
<evidence type="ECO:0000313" key="2">
    <source>
        <dbReference type="EMBL" id="ADV67127.1"/>
    </source>
</evidence>
<feature type="transmembrane region" description="Helical" evidence="1">
    <location>
        <begin position="94"/>
        <end position="115"/>
    </location>
</feature>
<dbReference type="Pfam" id="PF04657">
    <property type="entry name" value="DMT_YdcZ"/>
    <property type="match status" value="1"/>
</dbReference>
<reference evidence="2 3" key="1">
    <citation type="journal article" date="2011" name="Stand. Genomic Sci.">
        <title>Complete genome sequence of Deinococcus maricopensis type strain (LB-34).</title>
        <authorList>
            <person name="Pukall R."/>
            <person name="Zeytun A."/>
            <person name="Lucas S."/>
            <person name="Lapidus A."/>
            <person name="Hammon N."/>
            <person name="Deshpande S."/>
            <person name="Nolan M."/>
            <person name="Cheng J.F."/>
            <person name="Pitluck S."/>
            <person name="Liolios K."/>
            <person name="Pagani I."/>
            <person name="Mikhailova N."/>
            <person name="Ivanova N."/>
            <person name="Mavromatis K."/>
            <person name="Pati A."/>
            <person name="Tapia R."/>
            <person name="Han C."/>
            <person name="Goodwin L."/>
            <person name="Chen A."/>
            <person name="Palaniappan K."/>
            <person name="Land M."/>
            <person name="Hauser L."/>
            <person name="Chang Y.J."/>
            <person name="Jeffries C.D."/>
            <person name="Brambilla E.M."/>
            <person name="Rohde M."/>
            <person name="Goker M."/>
            <person name="Detter J.C."/>
            <person name="Woyke T."/>
            <person name="Bristow J."/>
            <person name="Eisen J.A."/>
            <person name="Markowitz V."/>
            <person name="Hugenholtz P."/>
            <person name="Kyrpides N.C."/>
            <person name="Klenk H.P."/>
        </authorList>
    </citation>
    <scope>NUCLEOTIDE SEQUENCE [LARGE SCALE GENOMIC DNA]</scope>
    <source>
        <strain evidence="3">DSM 21211 / LMG 22137 / NRRL B-23946 / LB-34</strain>
    </source>
</reference>
<proteinExistence type="predicted"/>
<feature type="transmembrane region" description="Helical" evidence="1">
    <location>
        <begin position="68"/>
        <end position="88"/>
    </location>
</feature>
<keyword evidence="1" id="KW-0812">Transmembrane</keyword>
<name>E8U7T8_DEIML</name>
<dbReference type="RefSeq" id="WP_013556632.1">
    <property type="nucleotide sequence ID" value="NC_014958.1"/>
</dbReference>
<dbReference type="InterPro" id="IPR006750">
    <property type="entry name" value="YdcZ"/>
</dbReference>
<dbReference type="HOGENOM" id="CLU_1515494_0_0_0"/>
<dbReference type="STRING" id="709986.Deima_1478"/>
<dbReference type="Proteomes" id="UP000008635">
    <property type="component" value="Chromosome"/>
</dbReference>